<organism evidence="1 2">
    <name type="scientific">Paractinoplanes lichenicola</name>
    <dbReference type="NCBI Taxonomy" id="2802976"/>
    <lineage>
        <taxon>Bacteria</taxon>
        <taxon>Bacillati</taxon>
        <taxon>Actinomycetota</taxon>
        <taxon>Actinomycetes</taxon>
        <taxon>Micromonosporales</taxon>
        <taxon>Micromonosporaceae</taxon>
        <taxon>Paractinoplanes</taxon>
    </lineage>
</organism>
<comment type="caution">
    <text evidence="1">The sequence shown here is derived from an EMBL/GenBank/DDBJ whole genome shotgun (WGS) entry which is preliminary data.</text>
</comment>
<proteinExistence type="predicted"/>
<sequence length="27" mass="3085">MRHVDYLLRLEPAADATSRGDATFHLE</sequence>
<protein>
    <submittedName>
        <fullName evidence="1">Uncharacterized protein</fullName>
    </submittedName>
</protein>
<gene>
    <name evidence="1" type="ORF">JKJ07_30245</name>
</gene>
<name>A0ABS1VVU2_9ACTN</name>
<evidence type="ECO:0000313" key="1">
    <source>
        <dbReference type="EMBL" id="MBL7258600.1"/>
    </source>
</evidence>
<evidence type="ECO:0000313" key="2">
    <source>
        <dbReference type="Proteomes" id="UP000598996"/>
    </source>
</evidence>
<accession>A0ABS1VVU2</accession>
<dbReference type="EMBL" id="JAENHO010000009">
    <property type="protein sequence ID" value="MBL7258600.1"/>
    <property type="molecule type" value="Genomic_DNA"/>
</dbReference>
<reference evidence="1 2" key="1">
    <citation type="submission" date="2021-01" db="EMBL/GenBank/DDBJ databases">
        <title>Actinoplanes sp. nov. LDG1-01 isolated from lichen.</title>
        <authorList>
            <person name="Saeng-In P."/>
            <person name="Phongsopitanun W."/>
            <person name="Kanchanasin P."/>
            <person name="Yuki M."/>
            <person name="Kudo T."/>
            <person name="Ohkuma M."/>
            <person name="Tanasupawat S."/>
        </authorList>
    </citation>
    <scope>NUCLEOTIDE SEQUENCE [LARGE SCALE GENOMIC DNA]</scope>
    <source>
        <strain evidence="1 2">LDG1-01</strain>
    </source>
</reference>
<keyword evidence="2" id="KW-1185">Reference proteome</keyword>
<dbReference type="Proteomes" id="UP000598996">
    <property type="component" value="Unassembled WGS sequence"/>
</dbReference>